<dbReference type="PANTHER" id="PTHR31190">
    <property type="entry name" value="DNA-BINDING DOMAIN"/>
    <property type="match status" value="1"/>
</dbReference>
<dbReference type="FunFam" id="3.30.730.10:FF:000001">
    <property type="entry name" value="Ethylene-responsive transcription factor 2"/>
    <property type="match status" value="1"/>
</dbReference>
<evidence type="ECO:0000256" key="4">
    <source>
        <dbReference type="ARBA" id="ARBA00023125"/>
    </source>
</evidence>
<dbReference type="GO" id="GO:0000976">
    <property type="term" value="F:transcription cis-regulatory region binding"/>
    <property type="evidence" value="ECO:0007669"/>
    <property type="project" value="UniProtKB-ARBA"/>
</dbReference>
<evidence type="ECO:0000256" key="2">
    <source>
        <dbReference type="ARBA" id="ARBA00022745"/>
    </source>
</evidence>
<dbReference type="SMART" id="SM00380">
    <property type="entry name" value="AP2"/>
    <property type="match status" value="1"/>
</dbReference>
<dbReference type="EMBL" id="LR862139">
    <property type="protein sequence ID" value="CAD1818710.1"/>
    <property type="molecule type" value="Genomic_DNA"/>
</dbReference>
<protein>
    <recommendedName>
        <fullName evidence="9">AP2/ERF domain-containing protein</fullName>
    </recommendedName>
</protein>
<keyword evidence="5" id="KW-0010">Activator</keyword>
<keyword evidence="2" id="KW-0936">Ethylene signaling pathway</keyword>
<evidence type="ECO:0000256" key="8">
    <source>
        <dbReference type="SAM" id="MobiDB-lite"/>
    </source>
</evidence>
<accession>A0A6V7NJG5</accession>
<dbReference type="Pfam" id="PF00847">
    <property type="entry name" value="AP2"/>
    <property type="match status" value="1"/>
</dbReference>
<organism evidence="10">
    <name type="scientific">Ananas comosus var. bracteatus</name>
    <name type="common">red pineapple</name>
    <dbReference type="NCBI Taxonomy" id="296719"/>
    <lineage>
        <taxon>Eukaryota</taxon>
        <taxon>Viridiplantae</taxon>
        <taxon>Streptophyta</taxon>
        <taxon>Embryophyta</taxon>
        <taxon>Tracheophyta</taxon>
        <taxon>Spermatophyta</taxon>
        <taxon>Magnoliopsida</taxon>
        <taxon>Liliopsida</taxon>
        <taxon>Poales</taxon>
        <taxon>Bromeliaceae</taxon>
        <taxon>Bromelioideae</taxon>
        <taxon>Ananas</taxon>
    </lineage>
</organism>
<evidence type="ECO:0000256" key="3">
    <source>
        <dbReference type="ARBA" id="ARBA00023015"/>
    </source>
</evidence>
<dbReference type="SUPFAM" id="SSF54171">
    <property type="entry name" value="DNA-binding domain"/>
    <property type="match status" value="1"/>
</dbReference>
<evidence type="ECO:0000259" key="9">
    <source>
        <dbReference type="PROSITE" id="PS51032"/>
    </source>
</evidence>
<feature type="domain" description="AP2/ERF" evidence="9">
    <location>
        <begin position="148"/>
        <end position="208"/>
    </location>
</feature>
<dbReference type="GO" id="GO:0003700">
    <property type="term" value="F:DNA-binding transcription factor activity"/>
    <property type="evidence" value="ECO:0007669"/>
    <property type="project" value="InterPro"/>
</dbReference>
<dbReference type="GO" id="GO:0005634">
    <property type="term" value="C:nucleus"/>
    <property type="evidence" value="ECO:0007669"/>
    <property type="project" value="UniProtKB-SubCell"/>
</dbReference>
<evidence type="ECO:0000256" key="6">
    <source>
        <dbReference type="ARBA" id="ARBA00023163"/>
    </source>
</evidence>
<feature type="compositionally biased region" description="Basic residues" evidence="8">
    <location>
        <begin position="219"/>
        <end position="239"/>
    </location>
</feature>
<keyword evidence="6" id="KW-0804">Transcription</keyword>
<dbReference type="GO" id="GO:0009873">
    <property type="term" value="P:ethylene-activated signaling pathway"/>
    <property type="evidence" value="ECO:0007669"/>
    <property type="project" value="UniProtKB-KW"/>
</dbReference>
<keyword evidence="4" id="KW-0238">DNA-binding</keyword>
<feature type="region of interest" description="Disordered" evidence="8">
    <location>
        <begin position="298"/>
        <end position="317"/>
    </location>
</feature>
<keyword evidence="3" id="KW-0805">Transcription regulation</keyword>
<keyword evidence="7" id="KW-0539">Nucleus</keyword>
<evidence type="ECO:0000256" key="1">
    <source>
        <dbReference type="ARBA" id="ARBA00004123"/>
    </source>
</evidence>
<gene>
    <name evidence="10" type="ORF">CB5_LOCUS1921</name>
</gene>
<evidence type="ECO:0000313" key="10">
    <source>
        <dbReference type="EMBL" id="CAD1818710.1"/>
    </source>
</evidence>
<evidence type="ECO:0000256" key="5">
    <source>
        <dbReference type="ARBA" id="ARBA00023159"/>
    </source>
</evidence>
<dbReference type="PROSITE" id="PS51032">
    <property type="entry name" value="AP2_ERF"/>
    <property type="match status" value="1"/>
</dbReference>
<sequence length="317" mass="35623">MKDQIIIFNALIYVEPLSDDVAHRVHTIISKRENRRPHHHYKYTGKFNRTLRRTRPRHSSTHSVSRFPFPSRFPRRFTDHGSRLHPRPNPRAPPWRRRLCLFASRSSPEPHPQTLTLTLAEPYDADNSAYLGSVDGGGAGDGWRRGGRYRGVRRRPWGRFAAEIRDPRRRGGGSRVWLGTFDSAVAAARAYDRAAFAMRGAKAILNFPNEIGCGTLNLHRRSIPPPRPPHRTAGKRRRGRVGEGEAMMITAATTTTTATTRERVEGIEYGEGNIPLECELTPSSRRSGCDGEVADVEGIFEAPSPLSPRPPSHFSTL</sequence>
<dbReference type="Gene3D" id="3.30.730.10">
    <property type="entry name" value="AP2/ERF domain"/>
    <property type="match status" value="1"/>
</dbReference>
<dbReference type="InterPro" id="IPR016177">
    <property type="entry name" value="DNA-bd_dom_sf"/>
</dbReference>
<comment type="subcellular location">
    <subcellularLocation>
        <location evidence="1">Nucleus</location>
    </subcellularLocation>
</comment>
<evidence type="ECO:0000256" key="7">
    <source>
        <dbReference type="ARBA" id="ARBA00023242"/>
    </source>
</evidence>
<dbReference type="InterPro" id="IPR001471">
    <property type="entry name" value="AP2/ERF_dom"/>
</dbReference>
<dbReference type="PANTHER" id="PTHR31190:SF499">
    <property type="entry name" value="ETHYLENE-RESPONSIVE TRANSCRIPTION FACTOR ERF105"/>
    <property type="match status" value="1"/>
</dbReference>
<dbReference type="InterPro" id="IPR036955">
    <property type="entry name" value="AP2/ERF_dom_sf"/>
</dbReference>
<name>A0A6V7NJG5_ANACO</name>
<proteinExistence type="predicted"/>
<reference evidence="10" key="1">
    <citation type="submission" date="2020-07" db="EMBL/GenBank/DDBJ databases">
        <authorList>
            <person name="Lin J."/>
        </authorList>
    </citation>
    <scope>NUCLEOTIDE SEQUENCE</scope>
</reference>
<dbReference type="GO" id="GO:0006950">
    <property type="term" value="P:response to stress"/>
    <property type="evidence" value="ECO:0007669"/>
    <property type="project" value="UniProtKB-ARBA"/>
</dbReference>
<dbReference type="PRINTS" id="PR00367">
    <property type="entry name" value="ETHRSPELEMNT"/>
</dbReference>
<dbReference type="InterPro" id="IPR044808">
    <property type="entry name" value="ERF_plant"/>
</dbReference>
<feature type="region of interest" description="Disordered" evidence="8">
    <location>
        <begin position="219"/>
        <end position="241"/>
    </location>
</feature>
<dbReference type="AlphaFoldDB" id="A0A6V7NJG5"/>